<dbReference type="AlphaFoldDB" id="A0A835ZEZ3"/>
<protein>
    <submittedName>
        <fullName evidence="2">Uncharacterized protein</fullName>
    </submittedName>
</protein>
<evidence type="ECO:0000313" key="2">
    <source>
        <dbReference type="EMBL" id="KAG5192546.1"/>
    </source>
</evidence>
<feature type="region of interest" description="Disordered" evidence="1">
    <location>
        <begin position="65"/>
        <end position="91"/>
    </location>
</feature>
<evidence type="ECO:0000256" key="1">
    <source>
        <dbReference type="SAM" id="MobiDB-lite"/>
    </source>
</evidence>
<name>A0A835ZEZ3_9STRA</name>
<gene>
    <name evidence="2" type="ORF">JKP88DRAFT_229874</name>
</gene>
<accession>A0A835ZEZ3</accession>
<comment type="caution">
    <text evidence="2">The sequence shown here is derived from an EMBL/GenBank/DDBJ whole genome shotgun (WGS) entry which is preliminary data.</text>
</comment>
<proteinExistence type="predicted"/>
<dbReference type="Proteomes" id="UP000664859">
    <property type="component" value="Unassembled WGS sequence"/>
</dbReference>
<reference evidence="2" key="1">
    <citation type="submission" date="2021-02" db="EMBL/GenBank/DDBJ databases">
        <title>First Annotated Genome of the Yellow-green Alga Tribonema minus.</title>
        <authorList>
            <person name="Mahan K.M."/>
        </authorList>
    </citation>
    <scope>NUCLEOTIDE SEQUENCE</scope>
    <source>
        <strain evidence="2">UTEX B ZZ1240</strain>
    </source>
</reference>
<evidence type="ECO:0000313" key="3">
    <source>
        <dbReference type="Proteomes" id="UP000664859"/>
    </source>
</evidence>
<organism evidence="2 3">
    <name type="scientific">Tribonema minus</name>
    <dbReference type="NCBI Taxonomy" id="303371"/>
    <lineage>
        <taxon>Eukaryota</taxon>
        <taxon>Sar</taxon>
        <taxon>Stramenopiles</taxon>
        <taxon>Ochrophyta</taxon>
        <taxon>PX clade</taxon>
        <taxon>Xanthophyceae</taxon>
        <taxon>Tribonematales</taxon>
        <taxon>Tribonemataceae</taxon>
        <taxon>Tribonema</taxon>
    </lineage>
</organism>
<keyword evidence="3" id="KW-1185">Reference proteome</keyword>
<dbReference type="EMBL" id="JAFCMP010000004">
    <property type="protein sequence ID" value="KAG5192546.1"/>
    <property type="molecule type" value="Genomic_DNA"/>
</dbReference>
<sequence length="440" mass="46804">MSFPGGNNERDSWFSADEAPVYRRVQRVSAGQGVALLEASRVAPASLRPLPMLRHSDRASVSLEAAPPAKQNAVGPGPMLPGAMRKASSEGLPESAPPAFSWLERTHFTVEQDAKDAYCQLNEILTVNSIAVDECRKAYRLTCSAVADGCVLKFVVRFYSTGIDGETTVEFQRRRGCSAAHHAIFSHAQQCMVGQQQEPRMRQAIGGAMRSPLQPPPLATMRSFSDDQMRYEAEPLASSAGIFEFASLLMAIYSMLTTADAATQTQGLQMVCEVAASGRGADLLRHTAVAAALCDIILRLTTAQCGNTSTAGACGDSDMADLRVSALAALAALCGSYDGALREQRAWIDAALDAALQYIGGEIGRGALPMVLLNHLISTGGACVRAAVLRHARVVESLERCSWSRGSQEGARNCRRYAAQALSSLEAIGRRGGAGGVLHC</sequence>